<evidence type="ECO:0000313" key="4">
    <source>
        <dbReference type="EMBL" id="ETN41700.1"/>
    </source>
</evidence>
<evidence type="ECO:0000256" key="2">
    <source>
        <dbReference type="ARBA" id="ARBA00038157"/>
    </source>
</evidence>
<dbReference type="eggNOG" id="ENOG502SI2J">
    <property type="taxonomic scope" value="Eukaryota"/>
</dbReference>
<dbReference type="Pfam" id="PF00248">
    <property type="entry name" value="Aldo_ket_red"/>
    <property type="match status" value="1"/>
</dbReference>
<dbReference type="SUPFAM" id="SSF51430">
    <property type="entry name" value="NAD(P)-linked oxidoreductase"/>
    <property type="match status" value="1"/>
</dbReference>
<dbReference type="HOGENOM" id="CLU_023205_1_1_1"/>
<organism evidence="4 5">
    <name type="scientific">Cyphellophora europaea (strain CBS 101466)</name>
    <name type="common">Phialophora europaea</name>
    <dbReference type="NCBI Taxonomy" id="1220924"/>
    <lineage>
        <taxon>Eukaryota</taxon>
        <taxon>Fungi</taxon>
        <taxon>Dikarya</taxon>
        <taxon>Ascomycota</taxon>
        <taxon>Pezizomycotina</taxon>
        <taxon>Eurotiomycetes</taxon>
        <taxon>Chaetothyriomycetidae</taxon>
        <taxon>Chaetothyriales</taxon>
        <taxon>Cyphellophoraceae</taxon>
        <taxon>Cyphellophora</taxon>
    </lineage>
</organism>
<dbReference type="OrthoDB" id="48988at2759"/>
<dbReference type="EMBL" id="KB822719">
    <property type="protein sequence ID" value="ETN41700.1"/>
    <property type="molecule type" value="Genomic_DNA"/>
</dbReference>
<dbReference type="InterPro" id="IPR018170">
    <property type="entry name" value="Aldo/ket_reductase_CS"/>
</dbReference>
<comment type="similarity">
    <text evidence="2">Belongs to the aldo/keto reductase family. Aldo/keto reductase 2 subfamily.</text>
</comment>
<sequence>MPSVKVVFGAHAIGDPADPLTGFATPEAAQSALNICRKHGCTIIDSARGHPPHVPHTSEPLLGQTDVATWATIDSKVDSVYPGDHSADRIAASIDAILKDLNVPSVNVLYLHIPDRSVPLKETLQALDTAHKAGKFKELGISNYEPDEVLDILHLCRTNNYLPPTVYQGQYNAIVRSITPTLLPILRAHNIRLYAWSPGCAGFFHRGARHRHTSNSRIGQALSSIYSKPSFTHALENFHAAADRAGGVEGHEVALRWLRFHSELSGEAGDGIVFGARTEAQVEGSLTALEKGPLSEELVAAVERCFEEVKGDVPYFNPFRDDEKAWARS</sequence>
<protein>
    <recommendedName>
        <fullName evidence="3">NADP-dependent oxidoreductase domain-containing protein</fullName>
    </recommendedName>
</protein>
<dbReference type="PANTHER" id="PTHR43364:SF4">
    <property type="entry name" value="NAD(P)-LINKED OXIDOREDUCTASE SUPERFAMILY PROTEIN"/>
    <property type="match status" value="1"/>
</dbReference>
<dbReference type="GeneID" id="19970975"/>
<dbReference type="RefSeq" id="XP_008716209.1">
    <property type="nucleotide sequence ID" value="XM_008717987.1"/>
</dbReference>
<reference evidence="4 5" key="1">
    <citation type="submission" date="2013-03" db="EMBL/GenBank/DDBJ databases">
        <title>The Genome Sequence of Phialophora europaea CBS 101466.</title>
        <authorList>
            <consortium name="The Broad Institute Genomics Platform"/>
            <person name="Cuomo C."/>
            <person name="de Hoog S."/>
            <person name="Gorbushina A."/>
            <person name="Walker B."/>
            <person name="Young S.K."/>
            <person name="Zeng Q."/>
            <person name="Gargeya S."/>
            <person name="Fitzgerald M."/>
            <person name="Haas B."/>
            <person name="Abouelleil A."/>
            <person name="Allen A.W."/>
            <person name="Alvarado L."/>
            <person name="Arachchi H.M."/>
            <person name="Berlin A.M."/>
            <person name="Chapman S.B."/>
            <person name="Gainer-Dewar J."/>
            <person name="Goldberg J."/>
            <person name="Griggs A."/>
            <person name="Gujja S."/>
            <person name="Hansen M."/>
            <person name="Howarth C."/>
            <person name="Imamovic A."/>
            <person name="Ireland A."/>
            <person name="Larimer J."/>
            <person name="McCowan C."/>
            <person name="Murphy C."/>
            <person name="Pearson M."/>
            <person name="Poon T.W."/>
            <person name="Priest M."/>
            <person name="Roberts A."/>
            <person name="Saif S."/>
            <person name="Shea T."/>
            <person name="Sisk P."/>
            <person name="Sykes S."/>
            <person name="Wortman J."/>
            <person name="Nusbaum C."/>
            <person name="Birren B."/>
        </authorList>
    </citation>
    <scope>NUCLEOTIDE SEQUENCE [LARGE SCALE GENOMIC DNA]</scope>
    <source>
        <strain evidence="4 5">CBS 101466</strain>
    </source>
</reference>
<accession>W2RZE0</accession>
<dbReference type="GO" id="GO:0016491">
    <property type="term" value="F:oxidoreductase activity"/>
    <property type="evidence" value="ECO:0007669"/>
    <property type="project" value="UniProtKB-KW"/>
</dbReference>
<dbReference type="InterPro" id="IPR036812">
    <property type="entry name" value="NAD(P)_OxRdtase_dom_sf"/>
</dbReference>
<dbReference type="InterPro" id="IPR023210">
    <property type="entry name" value="NADP_OxRdtase_dom"/>
</dbReference>
<name>W2RZE0_CYPE1</name>
<feature type="domain" description="NADP-dependent oxidoreductase" evidence="3">
    <location>
        <begin position="6"/>
        <end position="305"/>
    </location>
</feature>
<evidence type="ECO:0000259" key="3">
    <source>
        <dbReference type="Pfam" id="PF00248"/>
    </source>
</evidence>
<dbReference type="AlphaFoldDB" id="W2RZE0"/>
<dbReference type="Gene3D" id="3.20.20.100">
    <property type="entry name" value="NADP-dependent oxidoreductase domain"/>
    <property type="match status" value="1"/>
</dbReference>
<dbReference type="CDD" id="cd19075">
    <property type="entry name" value="AKR_AKR7A1-5"/>
    <property type="match status" value="1"/>
</dbReference>
<keyword evidence="1" id="KW-0560">Oxidoreductase</keyword>
<dbReference type="PANTHER" id="PTHR43364">
    <property type="entry name" value="NADH-SPECIFIC METHYLGLYOXAL REDUCTASE-RELATED"/>
    <property type="match status" value="1"/>
</dbReference>
<dbReference type="STRING" id="1220924.W2RZE0"/>
<gene>
    <name evidence="4" type="ORF">HMPREF1541_03636</name>
</gene>
<evidence type="ECO:0000313" key="5">
    <source>
        <dbReference type="Proteomes" id="UP000030752"/>
    </source>
</evidence>
<dbReference type="InParanoid" id="W2RZE0"/>
<dbReference type="VEuPathDB" id="FungiDB:HMPREF1541_03636"/>
<keyword evidence="5" id="KW-1185">Reference proteome</keyword>
<dbReference type="PROSITE" id="PS00062">
    <property type="entry name" value="ALDOKETO_REDUCTASE_2"/>
    <property type="match status" value="1"/>
</dbReference>
<proteinExistence type="inferred from homology"/>
<evidence type="ECO:0000256" key="1">
    <source>
        <dbReference type="ARBA" id="ARBA00023002"/>
    </source>
</evidence>
<dbReference type="Proteomes" id="UP000030752">
    <property type="component" value="Unassembled WGS sequence"/>
</dbReference>
<dbReference type="InterPro" id="IPR050523">
    <property type="entry name" value="AKR_Detox_Biosynth"/>
</dbReference>